<evidence type="ECO:0000256" key="2">
    <source>
        <dbReference type="SAM" id="SignalP"/>
    </source>
</evidence>
<dbReference type="Proteomes" id="UP001367676">
    <property type="component" value="Unassembled WGS sequence"/>
</dbReference>
<keyword evidence="4" id="KW-1185">Reference proteome</keyword>
<dbReference type="AlphaFoldDB" id="A0AAN9T9E7"/>
<evidence type="ECO:0000256" key="1">
    <source>
        <dbReference type="SAM" id="MobiDB-lite"/>
    </source>
</evidence>
<protein>
    <submittedName>
        <fullName evidence="3">Uncharacterized protein</fullName>
    </submittedName>
</protein>
<feature type="signal peptide" evidence="2">
    <location>
        <begin position="1"/>
        <end position="29"/>
    </location>
</feature>
<sequence length="171" mass="18404">MKSRRAAAAGYEILVILAVTIVDVGACSSAPPRSRSAESGTGAGTGNETETGGRRHSLAESSSRQDRSLPPLPSGGRFLVDSDMIMQFAMQNVENLPKPWQGPAMFAMGFSQQNMKNFMSTVRSLGQMLISSLIMMAVKRLFFADLKTEADRNTASGLTDALLNIVNLLNF</sequence>
<keyword evidence="2" id="KW-0732">Signal</keyword>
<name>A0AAN9T9E7_9HEMI</name>
<reference evidence="3 4" key="1">
    <citation type="submission" date="2024-03" db="EMBL/GenBank/DDBJ databases">
        <title>Adaptation during the transition from Ophiocordyceps entomopathogen to insect associate is accompanied by gene loss and intensified selection.</title>
        <authorList>
            <person name="Ward C.M."/>
            <person name="Onetto C.A."/>
            <person name="Borneman A.R."/>
        </authorList>
    </citation>
    <scope>NUCLEOTIDE SEQUENCE [LARGE SCALE GENOMIC DNA]</scope>
    <source>
        <strain evidence="3">AWRI1</strain>
        <tissue evidence="3">Single Adult Female</tissue>
    </source>
</reference>
<proteinExistence type="predicted"/>
<comment type="caution">
    <text evidence="3">The sequence shown here is derived from an EMBL/GenBank/DDBJ whole genome shotgun (WGS) entry which is preliminary data.</text>
</comment>
<feature type="region of interest" description="Disordered" evidence="1">
    <location>
        <begin position="29"/>
        <end position="73"/>
    </location>
</feature>
<feature type="chain" id="PRO_5042960810" evidence="2">
    <location>
        <begin position="30"/>
        <end position="171"/>
    </location>
</feature>
<gene>
    <name evidence="3" type="ORF">V9T40_000214</name>
</gene>
<feature type="compositionally biased region" description="Low complexity" evidence="1">
    <location>
        <begin position="29"/>
        <end position="50"/>
    </location>
</feature>
<evidence type="ECO:0000313" key="3">
    <source>
        <dbReference type="EMBL" id="KAK7579585.1"/>
    </source>
</evidence>
<evidence type="ECO:0000313" key="4">
    <source>
        <dbReference type="Proteomes" id="UP001367676"/>
    </source>
</evidence>
<organism evidence="3 4">
    <name type="scientific">Parthenolecanium corni</name>
    <dbReference type="NCBI Taxonomy" id="536013"/>
    <lineage>
        <taxon>Eukaryota</taxon>
        <taxon>Metazoa</taxon>
        <taxon>Ecdysozoa</taxon>
        <taxon>Arthropoda</taxon>
        <taxon>Hexapoda</taxon>
        <taxon>Insecta</taxon>
        <taxon>Pterygota</taxon>
        <taxon>Neoptera</taxon>
        <taxon>Paraneoptera</taxon>
        <taxon>Hemiptera</taxon>
        <taxon>Sternorrhyncha</taxon>
        <taxon>Coccoidea</taxon>
        <taxon>Coccidae</taxon>
        <taxon>Parthenolecanium</taxon>
    </lineage>
</organism>
<accession>A0AAN9T9E7</accession>
<dbReference type="EMBL" id="JBBCAQ010000034">
    <property type="protein sequence ID" value="KAK7579585.1"/>
    <property type="molecule type" value="Genomic_DNA"/>
</dbReference>